<feature type="region of interest" description="Disordered" evidence="2">
    <location>
        <begin position="188"/>
        <end position="273"/>
    </location>
</feature>
<protein>
    <submittedName>
        <fullName evidence="3">Hypothetical_protein</fullName>
    </submittedName>
</protein>
<feature type="compositionally biased region" description="Basic residues" evidence="2">
    <location>
        <begin position="574"/>
        <end position="583"/>
    </location>
</feature>
<evidence type="ECO:0000256" key="2">
    <source>
        <dbReference type="SAM" id="MobiDB-lite"/>
    </source>
</evidence>
<dbReference type="Proteomes" id="UP000319462">
    <property type="component" value="Chromosome 26"/>
</dbReference>
<feature type="compositionally biased region" description="Basic residues" evidence="2">
    <location>
        <begin position="599"/>
        <end position="619"/>
    </location>
</feature>
<dbReference type="EMBL" id="LS997625">
    <property type="protein sequence ID" value="SYZ66806.1"/>
    <property type="molecule type" value="Genomic_DNA"/>
</dbReference>
<organism evidence="3 4">
    <name type="scientific">Leishmania braziliensis MHOM/BR/75/M2904</name>
    <dbReference type="NCBI Taxonomy" id="420245"/>
    <lineage>
        <taxon>Eukaryota</taxon>
        <taxon>Discoba</taxon>
        <taxon>Euglenozoa</taxon>
        <taxon>Kinetoplastea</taxon>
        <taxon>Metakinetoplastina</taxon>
        <taxon>Trypanosomatida</taxon>
        <taxon>Trypanosomatidae</taxon>
        <taxon>Leishmaniinae</taxon>
        <taxon>Leishmania</taxon>
        <taxon>Leishmania braziliensis species complex</taxon>
    </lineage>
</organism>
<reference evidence="3 4" key="1">
    <citation type="submission" date="2018-09" db="EMBL/GenBank/DDBJ databases">
        <authorList>
            <person name="Peiro R."/>
            <person name="Begona"/>
            <person name="Cbmso G."/>
            <person name="Lopez M."/>
            <person name="Gonzalez S."/>
        </authorList>
    </citation>
    <scope>NUCLEOTIDE SEQUENCE [LARGE SCALE GENOMIC DNA]</scope>
</reference>
<feature type="compositionally biased region" description="Low complexity" evidence="2">
    <location>
        <begin position="620"/>
        <end position="647"/>
    </location>
</feature>
<name>A0A3P3Z982_LEIBR</name>
<evidence type="ECO:0000313" key="3">
    <source>
        <dbReference type="EMBL" id="SYZ66806.1"/>
    </source>
</evidence>
<keyword evidence="1" id="KW-0945">Host-virus interaction</keyword>
<sequence>MPACPDCGLVFDSLSNVQIHRRPGACSMQLGASATNSALHAPQPIVYTAGYPVRPAANPTGYVGFGGYRHGKGGYDMQGAPVFLAEAEQLPHITPIEREIEQALAIQRNRQATDLAERERMMLDQQVNLVLPARQAQLQQSQEALKDQLLQMKLELFTNQQQQQSGNDMDMAFLRNEMAAMRGALSSMSMNGVSNSGPGLTRRNPRKPQQQQSSAARTQVRRERRQHGSVIDEDDSWESLDDVPRSSEYGDDYGEARGGNRSGHTLSPRSVRRLGSAPAQKLCDVLKSMQAEIRRLQVVSATRIEPPLPTASTLEPPFPTASTLQPGLHSLKLATLEGIDLSIPLDEVDVSIKVYYMSYANGEYLLEPSLKRTFPRHPPPLTRHGTNVMLFTVPSLQFIVHSPKEMVVFVLQVLYRGRLLCWSAIFSKATGSFSEGIQNTSFDLAKALQSPGDVIPGASVSGYIETDSRDVLQRAESILNRSTGNFSASPGPPFSQRQHAQLPGLPPLPPPPQGLPLLPGMPSCEGPFLPPTLEGNVMLLQPTNGPVARFILPPPTGVSILEWNEVVTKHLKKMQKYPPKRKAIAPAAEKASDNGKGKRNEKHISHRKPAPPVAQRRRASPSSSSSSEDSTQSFSLCSSLCSSPSFSNRNELRSPLPPSHSMGAVIEGKTSTHPPEKRQQQRQPHRSHRSTAHFAEDRPEELSVTGTPAEQRPIMPIQEPQKPASEPAAGVSVRKPRSPDAPRSKPQTLPPSAAAPIINLAAKEATVERPPVSSNPPMARPLVPSFPSVDNKTTSLQAETPPPQAPCKVPLEDVSLVERSRLRALTDPQGNLAVPPGYKFNPNNPPCLNLDKLDVTAQPPVNPCVLLGLSVPTDAPPATPKAPGHGTKGNTVDVFVDGVAGIPLDAMCSRVLVYISDELDPTTGTPMNPLRHPRVFMRVPDLIAYQNLNSSSSEPKFKAKVTSDVSDQTHAVVIVEYIKDSKGPPIVFGHCCLPINKCFFTGNFVARLKIGDPRRSQERAVDDLRPPDRIADEQKRATEKYNQWNLEASVDSQALRNLLPAPPLKRAECAPLGYLIWRLESPNLNDPFFEMPQQVPLSQQEMQLFEDRKKHEAVTPNSKGVMSEKAAGEAFIGTGTTQTDSLGYITPFSEQRGAFVKVEGIRGVGDDAAMYVVVVYMAKAPKGHRVYYTMIPDWASDVGAPMFKDPPFIFQGIKYDTKNTTTYMLLKLSKLENAATPPVVECIGWTMNRLFLDEAPALRQGRYALAWLTGPLPPDVVKELLTEKVGTVFPKRLQEKSISFLEPKATLTISQGDPACCVGLVDNTPGRAQPRRLLMPDSIKKKFPSAMCEGMVGCTLQRAHEKCFGGGDPRALLQRMHTAVQEYLDESTKTFEEL</sequence>
<dbReference type="PANTHER" id="PTHR13037:SF24">
    <property type="entry name" value="POLYCOMB PROTEIN PCL-RELATED"/>
    <property type="match status" value="1"/>
</dbReference>
<gene>
    <name evidence="3" type="ORF">LBRM2904_26.1410</name>
</gene>
<proteinExistence type="predicted"/>
<feature type="region of interest" description="Disordered" evidence="2">
    <location>
        <begin position="574"/>
        <end position="751"/>
    </location>
</feature>
<accession>A0A3P3Z982</accession>
<feature type="region of interest" description="Disordered" evidence="2">
    <location>
        <begin position="482"/>
        <end position="523"/>
    </location>
</feature>
<evidence type="ECO:0000256" key="1">
    <source>
        <dbReference type="ARBA" id="ARBA00022581"/>
    </source>
</evidence>
<feature type="compositionally biased region" description="Pro residues" evidence="2">
    <location>
        <begin position="504"/>
        <end position="514"/>
    </location>
</feature>
<feature type="compositionally biased region" description="Polar residues" evidence="2">
    <location>
        <begin position="207"/>
        <end position="217"/>
    </location>
</feature>
<feature type="compositionally biased region" description="Acidic residues" evidence="2">
    <location>
        <begin position="231"/>
        <end position="241"/>
    </location>
</feature>
<dbReference type="PANTHER" id="PTHR13037">
    <property type="entry name" value="FORMIN"/>
    <property type="match status" value="1"/>
</dbReference>
<evidence type="ECO:0000313" key="4">
    <source>
        <dbReference type="Proteomes" id="UP000319462"/>
    </source>
</evidence>
<feature type="compositionally biased region" description="Low complexity" evidence="2">
    <location>
        <begin position="188"/>
        <end position="197"/>
    </location>
</feature>